<evidence type="ECO:0000259" key="2">
    <source>
        <dbReference type="Pfam" id="PF12802"/>
    </source>
</evidence>
<feature type="compositionally biased region" description="Low complexity" evidence="1">
    <location>
        <begin position="154"/>
        <end position="168"/>
    </location>
</feature>
<evidence type="ECO:0000313" key="3">
    <source>
        <dbReference type="EMBL" id="PZQ73114.1"/>
    </source>
</evidence>
<dbReference type="Pfam" id="PF12802">
    <property type="entry name" value="MarR_2"/>
    <property type="match status" value="1"/>
</dbReference>
<dbReference type="GO" id="GO:0003700">
    <property type="term" value="F:DNA-binding transcription factor activity"/>
    <property type="evidence" value="ECO:0007669"/>
    <property type="project" value="InterPro"/>
</dbReference>
<dbReference type="Gene3D" id="1.10.10.10">
    <property type="entry name" value="Winged helix-like DNA-binding domain superfamily/Winged helix DNA-binding domain"/>
    <property type="match status" value="1"/>
</dbReference>
<dbReference type="InterPro" id="IPR039422">
    <property type="entry name" value="MarR/SlyA-like"/>
</dbReference>
<dbReference type="PANTHER" id="PTHR33164">
    <property type="entry name" value="TRANSCRIPTIONAL REGULATOR, MARR FAMILY"/>
    <property type="match status" value="1"/>
</dbReference>
<name>A0A2W5Q7G1_VARPD</name>
<feature type="domain" description="HTH marR-type" evidence="2">
    <location>
        <begin position="41"/>
        <end position="90"/>
    </location>
</feature>
<gene>
    <name evidence="3" type="ORF">DI563_15895</name>
</gene>
<protein>
    <submittedName>
        <fullName evidence="3">MarR family transcriptional regulator</fullName>
    </submittedName>
</protein>
<dbReference type="EMBL" id="QFPP01000206">
    <property type="protein sequence ID" value="PZQ73114.1"/>
    <property type="molecule type" value="Genomic_DNA"/>
</dbReference>
<proteinExistence type="predicted"/>
<accession>A0A2W5Q7G1</accession>
<evidence type="ECO:0000313" key="4">
    <source>
        <dbReference type="Proteomes" id="UP000249135"/>
    </source>
</evidence>
<dbReference type="SUPFAM" id="SSF46785">
    <property type="entry name" value="Winged helix' DNA-binding domain"/>
    <property type="match status" value="1"/>
</dbReference>
<dbReference type="InterPro" id="IPR036388">
    <property type="entry name" value="WH-like_DNA-bd_sf"/>
</dbReference>
<feature type="region of interest" description="Disordered" evidence="1">
    <location>
        <begin position="139"/>
        <end position="168"/>
    </location>
</feature>
<dbReference type="GO" id="GO:0006950">
    <property type="term" value="P:response to stress"/>
    <property type="evidence" value="ECO:0007669"/>
    <property type="project" value="TreeGrafter"/>
</dbReference>
<sequence>MTEHKKYLRNLLVQRFNWIEERVFETAKVHGYDQITPAMSRLFGNMVGQPAGLSDISRRMGISRQAVHKLASEAVKLGLVRLVPSPDDARVVLVEFTDEGWKMSASATMAFEKLEAQLAKQLGKKNLAELKRLLELPWDAPGDAATPKARAKRSTPPSRASRAPSSRP</sequence>
<organism evidence="3 4">
    <name type="scientific">Variovorax paradoxus</name>
    <dbReference type="NCBI Taxonomy" id="34073"/>
    <lineage>
        <taxon>Bacteria</taxon>
        <taxon>Pseudomonadati</taxon>
        <taxon>Pseudomonadota</taxon>
        <taxon>Betaproteobacteria</taxon>
        <taxon>Burkholderiales</taxon>
        <taxon>Comamonadaceae</taxon>
        <taxon>Variovorax</taxon>
    </lineage>
</organism>
<dbReference type="InterPro" id="IPR036390">
    <property type="entry name" value="WH_DNA-bd_sf"/>
</dbReference>
<evidence type="ECO:0000256" key="1">
    <source>
        <dbReference type="SAM" id="MobiDB-lite"/>
    </source>
</evidence>
<comment type="caution">
    <text evidence="3">The sequence shown here is derived from an EMBL/GenBank/DDBJ whole genome shotgun (WGS) entry which is preliminary data.</text>
</comment>
<dbReference type="PANTHER" id="PTHR33164:SF43">
    <property type="entry name" value="HTH-TYPE TRANSCRIPTIONAL REPRESSOR YETL"/>
    <property type="match status" value="1"/>
</dbReference>
<reference evidence="3 4" key="1">
    <citation type="submission" date="2017-08" db="EMBL/GenBank/DDBJ databases">
        <title>Infants hospitalized years apart are colonized by the same room-sourced microbial strains.</title>
        <authorList>
            <person name="Brooks B."/>
            <person name="Olm M.R."/>
            <person name="Firek B.A."/>
            <person name="Baker R."/>
            <person name="Thomas B.C."/>
            <person name="Morowitz M.J."/>
            <person name="Banfield J.F."/>
        </authorList>
    </citation>
    <scope>NUCLEOTIDE SEQUENCE [LARGE SCALE GENOMIC DNA]</scope>
    <source>
        <strain evidence="3">S2_005_003_R2_41</strain>
    </source>
</reference>
<dbReference type="Proteomes" id="UP000249135">
    <property type="component" value="Unassembled WGS sequence"/>
</dbReference>
<dbReference type="AlphaFoldDB" id="A0A2W5Q7G1"/>
<dbReference type="InterPro" id="IPR000835">
    <property type="entry name" value="HTH_MarR-typ"/>
</dbReference>